<keyword evidence="2" id="KW-1185">Reference proteome</keyword>
<organism evidence="1 2">
    <name type="scientific">Brunnivagina elsteri CCALA 953</name>
    <dbReference type="NCBI Taxonomy" id="987040"/>
    <lineage>
        <taxon>Bacteria</taxon>
        <taxon>Bacillati</taxon>
        <taxon>Cyanobacteriota</taxon>
        <taxon>Cyanophyceae</taxon>
        <taxon>Nostocales</taxon>
        <taxon>Calotrichaceae</taxon>
        <taxon>Brunnivagina</taxon>
    </lineage>
</organism>
<dbReference type="Proteomes" id="UP000218238">
    <property type="component" value="Unassembled WGS sequence"/>
</dbReference>
<dbReference type="Gene3D" id="1.10.260.40">
    <property type="entry name" value="lambda repressor-like DNA-binding domains"/>
    <property type="match status" value="1"/>
</dbReference>
<evidence type="ECO:0000313" key="1">
    <source>
        <dbReference type="EMBL" id="PAX54879.1"/>
    </source>
</evidence>
<dbReference type="SUPFAM" id="SSF47413">
    <property type="entry name" value="lambda repressor-like DNA-binding domains"/>
    <property type="match status" value="1"/>
</dbReference>
<dbReference type="EMBL" id="NTFS01000108">
    <property type="protein sequence ID" value="PAX54879.1"/>
    <property type="molecule type" value="Genomic_DNA"/>
</dbReference>
<dbReference type="CDD" id="cd00093">
    <property type="entry name" value="HTH_XRE"/>
    <property type="match status" value="1"/>
</dbReference>
<protein>
    <submittedName>
        <fullName evidence="1">Transcriptional regulator</fullName>
    </submittedName>
</protein>
<dbReference type="OrthoDB" id="515144at2"/>
<accession>A0A2A2TJF7</accession>
<proteinExistence type="predicted"/>
<dbReference type="AlphaFoldDB" id="A0A2A2TJF7"/>
<gene>
    <name evidence="1" type="ORF">CK510_11875</name>
</gene>
<comment type="caution">
    <text evidence="1">The sequence shown here is derived from an EMBL/GenBank/DDBJ whole genome shotgun (WGS) entry which is preliminary data.</text>
</comment>
<evidence type="ECO:0000313" key="2">
    <source>
        <dbReference type="Proteomes" id="UP000218238"/>
    </source>
</evidence>
<dbReference type="InterPro" id="IPR001387">
    <property type="entry name" value="Cro/C1-type_HTH"/>
</dbReference>
<dbReference type="GO" id="GO:0003677">
    <property type="term" value="F:DNA binding"/>
    <property type="evidence" value="ECO:0007669"/>
    <property type="project" value="InterPro"/>
</dbReference>
<dbReference type="InterPro" id="IPR010982">
    <property type="entry name" value="Lambda_DNA-bd_dom_sf"/>
</dbReference>
<name>A0A2A2TJF7_9CYAN</name>
<reference evidence="1 2" key="1">
    <citation type="submission" date="2017-08" db="EMBL/GenBank/DDBJ databases">
        <title>Draft genome sequence of filamentous cyanobacterium Calothrix elsteri CCALA 953.</title>
        <authorList>
            <person name="Gagunashvili A.N."/>
            <person name="Elster J."/>
            <person name="Andresson O.S."/>
        </authorList>
    </citation>
    <scope>NUCLEOTIDE SEQUENCE [LARGE SCALE GENOMIC DNA]</scope>
    <source>
        <strain evidence="1 2">CCALA 953</strain>
    </source>
</reference>
<sequence length="76" mass="8778">MKVKKVIEIEVVGLGDRIRQAREADSRSLAEICRQIPMTTMNWYRIEAESTKALPIETLRRIEEVLGVDFGVKFEN</sequence>